<dbReference type="Proteomes" id="UP000199572">
    <property type="component" value="Unassembled WGS sequence"/>
</dbReference>
<feature type="transmembrane region" description="Helical" evidence="6">
    <location>
        <begin position="28"/>
        <end position="51"/>
    </location>
</feature>
<dbReference type="InterPro" id="IPR050739">
    <property type="entry name" value="MFP"/>
</dbReference>
<feature type="domain" description="AprE-like beta-barrel" evidence="8">
    <location>
        <begin position="280"/>
        <end position="362"/>
    </location>
</feature>
<protein>
    <submittedName>
        <fullName evidence="9">HlyD family secretion protein</fullName>
    </submittedName>
</protein>
<dbReference type="STRING" id="390241.SAMN04488023_14022"/>
<proteinExistence type="predicted"/>
<dbReference type="Gene3D" id="2.40.30.170">
    <property type="match status" value="1"/>
</dbReference>
<feature type="domain" description="Multidrug resistance protein MdtA-like barrel-sandwich hybrid" evidence="7">
    <location>
        <begin position="72"/>
        <end position="267"/>
    </location>
</feature>
<keyword evidence="10" id="KW-1185">Reference proteome</keyword>
<dbReference type="EMBL" id="FOGG01000040">
    <property type="protein sequence ID" value="SES18724.1"/>
    <property type="molecule type" value="Genomic_DNA"/>
</dbReference>
<evidence type="ECO:0000256" key="3">
    <source>
        <dbReference type="ARBA" id="ARBA00022989"/>
    </source>
</evidence>
<sequence length="390" mass="44001">MALPAYNAETVSTLSLVYRSQVGKSTRLIYLSTLALIVLVLLSLPFIYIPISVKSAGLLQSSIEKTALSVPVGGRLIDLRLADNQKLKAGDTLLIIDAALPKQQTSLVQNRQTQVNQFLGDISELLGRISRGGRTPNLQTGQYNAAWQQYAQELENARIVRKQAENTFKRYSTLYQNKVLTAAEYEKYKFELDQAKSAYLMIITKYKTKWQTEANEFRNELNQLSGEQIALNEQKKQYVLRAPVSGSIQNLTGIQKGGYVFANQKLAEISPDTNLRAFCYIKPSDIGLIKTGQEVRFQIDAFNYNQWGLARGKVIDVSDDIILLKDNVPAFKVKCSITDKHLTLKNGYKGYLKKGMNFTARFSVAERSLYQLLYDQVDDWVNPNIDPKTE</sequence>
<dbReference type="AlphaFoldDB" id="A0A1H9VBC8"/>
<dbReference type="Pfam" id="PF26002">
    <property type="entry name" value="Beta-barrel_AprE"/>
    <property type="match status" value="1"/>
</dbReference>
<evidence type="ECO:0000256" key="2">
    <source>
        <dbReference type="ARBA" id="ARBA00022692"/>
    </source>
</evidence>
<dbReference type="Pfam" id="PF25917">
    <property type="entry name" value="BSH_RND"/>
    <property type="match status" value="1"/>
</dbReference>
<evidence type="ECO:0000259" key="8">
    <source>
        <dbReference type="Pfam" id="PF26002"/>
    </source>
</evidence>
<keyword evidence="2 6" id="KW-0812">Transmembrane</keyword>
<evidence type="ECO:0000313" key="10">
    <source>
        <dbReference type="Proteomes" id="UP000199572"/>
    </source>
</evidence>
<evidence type="ECO:0000313" key="9">
    <source>
        <dbReference type="EMBL" id="SES18724.1"/>
    </source>
</evidence>
<dbReference type="InterPro" id="IPR058625">
    <property type="entry name" value="MdtA-like_BSH"/>
</dbReference>
<evidence type="ECO:0000256" key="4">
    <source>
        <dbReference type="ARBA" id="ARBA00023136"/>
    </source>
</evidence>
<keyword evidence="5" id="KW-0175">Coiled coil</keyword>
<dbReference type="GO" id="GO:0016020">
    <property type="term" value="C:membrane"/>
    <property type="evidence" value="ECO:0007669"/>
    <property type="project" value="UniProtKB-SubCell"/>
</dbReference>
<gene>
    <name evidence="9" type="ORF">SAMN04488023_14022</name>
</gene>
<dbReference type="RefSeq" id="WP_090888496.1">
    <property type="nucleotide sequence ID" value="NZ_FOGG01000040.1"/>
</dbReference>
<evidence type="ECO:0000256" key="1">
    <source>
        <dbReference type="ARBA" id="ARBA00004167"/>
    </source>
</evidence>
<accession>A0A1H9VBC8</accession>
<organism evidence="9 10">
    <name type="scientific">Pedobacter rhizosphaerae</name>
    <dbReference type="NCBI Taxonomy" id="390241"/>
    <lineage>
        <taxon>Bacteria</taxon>
        <taxon>Pseudomonadati</taxon>
        <taxon>Bacteroidota</taxon>
        <taxon>Sphingobacteriia</taxon>
        <taxon>Sphingobacteriales</taxon>
        <taxon>Sphingobacteriaceae</taxon>
        <taxon>Pedobacter</taxon>
    </lineage>
</organism>
<dbReference type="InterPro" id="IPR058982">
    <property type="entry name" value="Beta-barrel_AprE"/>
</dbReference>
<dbReference type="PANTHER" id="PTHR30386:SF26">
    <property type="entry name" value="TRANSPORT PROTEIN COMB"/>
    <property type="match status" value="1"/>
</dbReference>
<dbReference type="OrthoDB" id="594147at2"/>
<keyword evidence="4 6" id="KW-0472">Membrane</keyword>
<comment type="subcellular location">
    <subcellularLocation>
        <location evidence="1">Membrane</location>
        <topology evidence="1">Single-pass membrane protein</topology>
    </subcellularLocation>
</comment>
<reference evidence="9 10" key="1">
    <citation type="submission" date="2016-10" db="EMBL/GenBank/DDBJ databases">
        <authorList>
            <person name="de Groot N.N."/>
        </authorList>
    </citation>
    <scope>NUCLEOTIDE SEQUENCE [LARGE SCALE GENOMIC DNA]</scope>
    <source>
        <strain evidence="9 10">DSM 18610</strain>
    </source>
</reference>
<evidence type="ECO:0000259" key="7">
    <source>
        <dbReference type="Pfam" id="PF25917"/>
    </source>
</evidence>
<evidence type="ECO:0000256" key="6">
    <source>
        <dbReference type="SAM" id="Phobius"/>
    </source>
</evidence>
<name>A0A1H9VBC8_9SPHI</name>
<keyword evidence="3 6" id="KW-1133">Transmembrane helix</keyword>
<feature type="coiled-coil region" evidence="5">
    <location>
        <begin position="207"/>
        <end position="234"/>
    </location>
</feature>
<dbReference type="PANTHER" id="PTHR30386">
    <property type="entry name" value="MEMBRANE FUSION SUBUNIT OF EMRAB-TOLC MULTIDRUG EFFLUX PUMP"/>
    <property type="match status" value="1"/>
</dbReference>
<evidence type="ECO:0000256" key="5">
    <source>
        <dbReference type="SAM" id="Coils"/>
    </source>
</evidence>